<comment type="caution">
    <text evidence="1">The sequence shown here is derived from an EMBL/GenBank/DDBJ whole genome shotgun (WGS) entry which is preliminary data.</text>
</comment>
<dbReference type="Proteomes" id="UP000814033">
    <property type="component" value="Unassembled WGS sequence"/>
</dbReference>
<keyword evidence="1" id="KW-0540">Nuclease</keyword>
<reference evidence="1" key="1">
    <citation type="submission" date="2021-02" db="EMBL/GenBank/DDBJ databases">
        <authorList>
            <consortium name="DOE Joint Genome Institute"/>
            <person name="Ahrendt S."/>
            <person name="Looney B.P."/>
            <person name="Miyauchi S."/>
            <person name="Morin E."/>
            <person name="Drula E."/>
            <person name="Courty P.E."/>
            <person name="Chicoki N."/>
            <person name="Fauchery L."/>
            <person name="Kohler A."/>
            <person name="Kuo A."/>
            <person name="Labutti K."/>
            <person name="Pangilinan J."/>
            <person name="Lipzen A."/>
            <person name="Riley R."/>
            <person name="Andreopoulos W."/>
            <person name="He G."/>
            <person name="Johnson J."/>
            <person name="Barry K.W."/>
            <person name="Grigoriev I.V."/>
            <person name="Nagy L."/>
            <person name="Hibbett D."/>
            <person name="Henrissat B."/>
            <person name="Matheny P.B."/>
            <person name="Labbe J."/>
            <person name="Martin F."/>
        </authorList>
    </citation>
    <scope>NUCLEOTIDE SEQUENCE</scope>
    <source>
        <strain evidence="1">FP105234-sp</strain>
    </source>
</reference>
<accession>A0ACB8RVX6</accession>
<keyword evidence="1" id="KW-0269">Exonuclease</keyword>
<gene>
    <name evidence="1" type="ORF">FA95DRAFT_1588803</name>
</gene>
<keyword evidence="1" id="KW-0378">Hydrolase</keyword>
<dbReference type="EMBL" id="MU275890">
    <property type="protein sequence ID" value="KAI0048209.1"/>
    <property type="molecule type" value="Genomic_DNA"/>
</dbReference>
<protein>
    <submittedName>
        <fullName evidence="1">Exonuclease</fullName>
    </submittedName>
</protein>
<keyword evidence="2" id="KW-1185">Reference proteome</keyword>
<reference evidence="1" key="2">
    <citation type="journal article" date="2022" name="New Phytol.">
        <title>Evolutionary transition to the ectomycorrhizal habit in the genomes of a hyperdiverse lineage of mushroom-forming fungi.</title>
        <authorList>
            <person name="Looney B."/>
            <person name="Miyauchi S."/>
            <person name="Morin E."/>
            <person name="Drula E."/>
            <person name="Courty P.E."/>
            <person name="Kohler A."/>
            <person name="Kuo A."/>
            <person name="LaButti K."/>
            <person name="Pangilinan J."/>
            <person name="Lipzen A."/>
            <person name="Riley R."/>
            <person name="Andreopoulos W."/>
            <person name="He G."/>
            <person name="Johnson J."/>
            <person name="Nolan M."/>
            <person name="Tritt A."/>
            <person name="Barry K.W."/>
            <person name="Grigoriev I.V."/>
            <person name="Nagy L.G."/>
            <person name="Hibbett D."/>
            <person name="Henrissat B."/>
            <person name="Matheny P.B."/>
            <person name="Labbe J."/>
            <person name="Martin F.M."/>
        </authorList>
    </citation>
    <scope>NUCLEOTIDE SEQUENCE</scope>
    <source>
        <strain evidence="1">FP105234-sp</strain>
    </source>
</reference>
<sequence>MLRHAVAVAVAVARRRIHTQPTHSERWLFVDSVFPVRLGTWDLRYYFGLFRQEAVLQDISSILQDAQNDDFLPVSVEPHVKDGGVFVRFHHAPDADLNALLVRLRAHVRSKGGVPSSAGLRRGDIWLVQGSPWREDMNRFATPILRVAFDGPDPHEEALYSAFRPYGRILDLTPPAPVPGAPYRAATLTYANLRAAIVARNVAHGRAIDSASTTVRTAFMPPIQAHVARDWVTSHPRISIPVLVFLLGTLTYTIFDPVRRLMIESKVTNWLDYRELRVYQWIRKNTIDRFSLRVPPAEADIDAEGAWQERKDAQAAVQNYLADMPTTVAFVHGPQGAGKSRMLSRIMKEADRATLIIDYSELARASSDMRLIDALAQQTGYWPVFTMLNSMNNLIDLASVGLIGQKAGISTSLPEQVKQILEITGAALRGVSSTHVKKTKRARTMASKKEERKKKEDWTRERVRRGVWSDPRLGAVAGVGVMSELGGGEEAWRTEDEEDVRVRLSATGGSGSESAEVQDEKSAQEQGRKDREKAREADDALQAVHALPIVLVKNFASGGKEEVTEVFARWAAALVEGQVAHVIVVSDNRENSKSLAKALPSKPLNVIALSDADSASALQFVKMRLHEADVPADFTSEQNAYIERLGGRASDLASLIHKVRSGQRVEEAVEDIINRGMSELRKNAFGDDVDDAKALPWTREQAWAVLKALAHSNEVPYHDLLVNYPFKGDEAALRSMEKSELVTIGTLNGRPSVIRPGKPVYRYVFERLVKDPIFQATQDLAYNTKLVEAAEATIRACEQELTTLSAMPETSSSWSWSRATDGRVRYLLGKLRGAQVTVERLDKTNGELKKTLARGG</sequence>
<organism evidence="1 2">
    <name type="scientific">Auriscalpium vulgare</name>
    <dbReference type="NCBI Taxonomy" id="40419"/>
    <lineage>
        <taxon>Eukaryota</taxon>
        <taxon>Fungi</taxon>
        <taxon>Dikarya</taxon>
        <taxon>Basidiomycota</taxon>
        <taxon>Agaricomycotina</taxon>
        <taxon>Agaricomycetes</taxon>
        <taxon>Russulales</taxon>
        <taxon>Auriscalpiaceae</taxon>
        <taxon>Auriscalpium</taxon>
    </lineage>
</organism>
<name>A0ACB8RVX6_9AGAM</name>
<evidence type="ECO:0000313" key="1">
    <source>
        <dbReference type="EMBL" id="KAI0048209.1"/>
    </source>
</evidence>
<evidence type="ECO:0000313" key="2">
    <source>
        <dbReference type="Proteomes" id="UP000814033"/>
    </source>
</evidence>
<proteinExistence type="predicted"/>